<dbReference type="InterPro" id="IPR015500">
    <property type="entry name" value="Peptidase_S8_subtilisin-rel"/>
</dbReference>
<dbReference type="PANTHER" id="PTHR43806">
    <property type="entry name" value="PEPTIDASE S8"/>
    <property type="match status" value="1"/>
</dbReference>
<dbReference type="InterPro" id="IPR041365">
    <property type="entry name" value="CspB_prodomain"/>
</dbReference>
<evidence type="ECO:0000256" key="3">
    <source>
        <dbReference type="ARBA" id="ARBA00022801"/>
    </source>
</evidence>
<feature type="active site" description="Charge relay system" evidence="5">
    <location>
        <position position="127"/>
    </location>
</feature>
<feature type="domain" description="Peptidase S8/S53" evidence="6">
    <location>
        <begin position="118"/>
        <end position="283"/>
    </location>
</feature>
<sequence>MNNQKLENLLNLALDADENERERSEILDVGYDPIEKEWELIVKYSGDIDMIRPLVVDMTVLLNEYMIVTVRESVIDQLSAIPQVEYIEKPKRLYFQIANGKRVSCIDSVQGSRFGLSGKGVLIGMIDSGIDYSLDAFLKADGSTRIRYLWDQTNGKEYISEEINQALSAGNLAERYRIVPSVDSSGHGTAVAGIAAEVASESELIVVKMGLPRQEGFPRTTELMRGVDYVIRKSIELGMPVAVNISFGNSYGAHNGQSLVERYLDSVAGLGRCCICVGAGNEGVGAGHASGIVRTGEEQRTELAVQEKEAGLNVQIWKNYTDEMSITLVNPSGVQIGPLQEVLGPQRFRVGQTELFLYYGMPAPYSTRQEIFIDFLAVNDYIASGLWQIILTGNRVVDGRYDLWLPGGSVLNSGTGFIRPSAQATMTIPATASRVITIGAYDARTFTYADFSGRGPADENTFWETAKPDLVAPGVAVRSIEAGGGYGEYTGTSFAVPFATGSAALLMEWGIIKENDPYLYGEKVKAYLRRGARELPGFAEYPNNQVGYGRLCLERSLPD</sequence>
<dbReference type="PANTHER" id="PTHR43806:SF11">
    <property type="entry name" value="CEREVISIN-RELATED"/>
    <property type="match status" value="1"/>
</dbReference>
<dbReference type="Gene3D" id="3.30.70.2980">
    <property type="match status" value="1"/>
</dbReference>
<dbReference type="InterPro" id="IPR036852">
    <property type="entry name" value="Peptidase_S8/S53_dom_sf"/>
</dbReference>
<dbReference type="PROSITE" id="PS00138">
    <property type="entry name" value="SUBTILASE_SER"/>
    <property type="match status" value="1"/>
</dbReference>
<dbReference type="InterPro" id="IPR017310">
    <property type="entry name" value="Pept_S8A_subtilisin_clostridia"/>
</dbReference>
<feature type="active site" description="Charge relay system" evidence="5">
    <location>
        <position position="493"/>
    </location>
</feature>
<dbReference type="CDD" id="cd07478">
    <property type="entry name" value="Peptidases_S8_CspA-like"/>
    <property type="match status" value="1"/>
</dbReference>
<dbReference type="Pfam" id="PF18425">
    <property type="entry name" value="CspB_prodomain"/>
    <property type="match status" value="1"/>
</dbReference>
<proteinExistence type="inferred from homology"/>
<dbReference type="InterPro" id="IPR000209">
    <property type="entry name" value="Peptidase_S8/S53_dom"/>
</dbReference>
<dbReference type="Gene3D" id="3.40.50.200">
    <property type="entry name" value="Peptidase S8/S53 domain"/>
    <property type="match status" value="1"/>
</dbReference>
<comment type="similarity">
    <text evidence="1 5">Belongs to the peptidase S8 family.</text>
</comment>
<reference evidence="8 9" key="1">
    <citation type="journal article" date="2021" name="ISME Commun">
        <title>Automated analysis of genomic sequences facilitates high-throughput and comprehensive description of bacteria.</title>
        <authorList>
            <person name="Hitch T.C.A."/>
        </authorList>
    </citation>
    <scope>NUCLEOTIDE SEQUENCE [LARGE SCALE GENOMIC DNA]</scope>
    <source>
        <strain evidence="8 9">Sanger_02</strain>
    </source>
</reference>
<evidence type="ECO:0000313" key="8">
    <source>
        <dbReference type="EMBL" id="MCU6699666.1"/>
    </source>
</evidence>
<dbReference type="InterPro" id="IPR023828">
    <property type="entry name" value="Peptidase_S8_Ser-AS"/>
</dbReference>
<dbReference type="Pfam" id="PF00082">
    <property type="entry name" value="Peptidase_S8"/>
    <property type="match status" value="2"/>
</dbReference>
<keyword evidence="9" id="KW-1185">Reference proteome</keyword>
<dbReference type="EMBL" id="JAOQJV010000004">
    <property type="protein sequence ID" value="MCU6699666.1"/>
    <property type="molecule type" value="Genomic_DNA"/>
</dbReference>
<keyword evidence="3 5" id="KW-0378">Hydrolase</keyword>
<evidence type="ECO:0000313" key="9">
    <source>
        <dbReference type="Proteomes" id="UP001207605"/>
    </source>
</evidence>
<evidence type="ECO:0000259" key="6">
    <source>
        <dbReference type="Pfam" id="PF00082"/>
    </source>
</evidence>
<accession>A0ABT2S532</accession>
<dbReference type="SUPFAM" id="SSF52743">
    <property type="entry name" value="Subtilisin-like"/>
    <property type="match status" value="1"/>
</dbReference>
<dbReference type="PRINTS" id="PR00723">
    <property type="entry name" value="SUBTILISIN"/>
</dbReference>
<protein>
    <submittedName>
        <fullName evidence="8">S8 family serine peptidase</fullName>
    </submittedName>
</protein>
<dbReference type="InterPro" id="IPR050131">
    <property type="entry name" value="Peptidase_S8_subtilisin-like"/>
</dbReference>
<dbReference type="RefSeq" id="WP_262581224.1">
    <property type="nucleotide sequence ID" value="NZ_JAOQJV010000004.1"/>
</dbReference>
<dbReference type="InterPro" id="IPR034045">
    <property type="entry name" value="Pep_S8_CspA-like"/>
</dbReference>
<feature type="domain" description="Csp protease B prodomain" evidence="7">
    <location>
        <begin position="4"/>
        <end position="91"/>
    </location>
</feature>
<evidence type="ECO:0000259" key="7">
    <source>
        <dbReference type="Pfam" id="PF18425"/>
    </source>
</evidence>
<dbReference type="Proteomes" id="UP001207605">
    <property type="component" value="Unassembled WGS sequence"/>
</dbReference>
<evidence type="ECO:0000256" key="5">
    <source>
        <dbReference type="PROSITE-ProRule" id="PRU01240"/>
    </source>
</evidence>
<dbReference type="PROSITE" id="PS51892">
    <property type="entry name" value="SUBTILASE"/>
    <property type="match status" value="1"/>
</dbReference>
<dbReference type="Gene3D" id="2.60.120.1290">
    <property type="match status" value="1"/>
</dbReference>
<gene>
    <name evidence="8" type="ORF">OCV65_05365</name>
</gene>
<feature type="domain" description="Peptidase S8/S53" evidence="6">
    <location>
        <begin position="420"/>
        <end position="549"/>
    </location>
</feature>
<evidence type="ECO:0000256" key="1">
    <source>
        <dbReference type="ARBA" id="ARBA00011073"/>
    </source>
</evidence>
<dbReference type="PIRSF" id="PIRSF037894">
    <property type="entry name" value="Subtilisin_rel_CspABC"/>
    <property type="match status" value="1"/>
</dbReference>
<evidence type="ECO:0000256" key="4">
    <source>
        <dbReference type="ARBA" id="ARBA00022825"/>
    </source>
</evidence>
<organism evidence="8 9">
    <name type="scientific">Dorea ammoniilytica</name>
    <dbReference type="NCBI Taxonomy" id="2981788"/>
    <lineage>
        <taxon>Bacteria</taxon>
        <taxon>Bacillati</taxon>
        <taxon>Bacillota</taxon>
        <taxon>Clostridia</taxon>
        <taxon>Lachnospirales</taxon>
        <taxon>Lachnospiraceae</taxon>
        <taxon>Dorea</taxon>
    </lineage>
</organism>
<keyword evidence="4 5" id="KW-0720">Serine protease</keyword>
<evidence type="ECO:0000256" key="2">
    <source>
        <dbReference type="ARBA" id="ARBA00022670"/>
    </source>
</evidence>
<comment type="caution">
    <text evidence="8">The sequence shown here is derived from an EMBL/GenBank/DDBJ whole genome shotgun (WGS) entry which is preliminary data.</text>
</comment>
<keyword evidence="2 5" id="KW-0645">Protease</keyword>
<name>A0ABT2S532_9FIRM</name>
<feature type="active site" description="Charge relay system" evidence="5">
    <location>
        <position position="187"/>
    </location>
</feature>